<dbReference type="Pfam" id="PF07715">
    <property type="entry name" value="Plug"/>
    <property type="match status" value="1"/>
</dbReference>
<keyword evidence="9 11" id="KW-0472">Membrane</keyword>
<accession>A0A0M3AJG0</accession>
<evidence type="ECO:0000256" key="10">
    <source>
        <dbReference type="ARBA" id="ARBA00023237"/>
    </source>
</evidence>
<feature type="chain" id="PRO_5005650296" description="TonB-dependent receptor" evidence="13">
    <location>
        <begin position="26"/>
        <end position="788"/>
    </location>
</feature>
<evidence type="ECO:0000256" key="2">
    <source>
        <dbReference type="ARBA" id="ARBA00022448"/>
    </source>
</evidence>
<comment type="similarity">
    <text evidence="11 12">Belongs to the TonB-dependent receptor family.</text>
</comment>
<evidence type="ECO:0000259" key="14">
    <source>
        <dbReference type="Pfam" id="PF00593"/>
    </source>
</evidence>
<keyword evidence="5 11" id="KW-0812">Transmembrane</keyword>
<dbReference type="PATRIC" id="fig|56193.3.peg.4641"/>
<dbReference type="PANTHER" id="PTHR32552">
    <property type="entry name" value="FERRICHROME IRON RECEPTOR-RELATED"/>
    <property type="match status" value="1"/>
</dbReference>
<feature type="signal peptide" evidence="13">
    <location>
        <begin position="1"/>
        <end position="25"/>
    </location>
</feature>
<keyword evidence="13" id="KW-0732">Signal</keyword>
<protein>
    <recommendedName>
        <fullName evidence="18">TonB-dependent receptor</fullName>
    </recommendedName>
</protein>
<feature type="domain" description="TonB-dependent receptor-like beta-barrel" evidence="14">
    <location>
        <begin position="295"/>
        <end position="753"/>
    </location>
</feature>
<comment type="caution">
    <text evidence="16">The sequence shown here is derived from an EMBL/GenBank/DDBJ whole genome shotgun (WGS) entry which is preliminary data.</text>
</comment>
<evidence type="ECO:0000256" key="8">
    <source>
        <dbReference type="ARBA" id="ARBA00023077"/>
    </source>
</evidence>
<evidence type="ECO:0000256" key="11">
    <source>
        <dbReference type="PROSITE-ProRule" id="PRU01360"/>
    </source>
</evidence>
<reference evidence="16 17" key="1">
    <citation type="submission" date="2015-04" db="EMBL/GenBank/DDBJ databases">
        <title>Genome sequence of aromatic hydrocarbons-degrading Sphingobium chungbukense DJ77.</title>
        <authorList>
            <person name="Kim Y.-C."/>
            <person name="Chae J.-C."/>
        </authorList>
    </citation>
    <scope>NUCLEOTIDE SEQUENCE [LARGE SCALE GENOMIC DNA]</scope>
    <source>
        <strain evidence="16 17">DJ77</strain>
    </source>
</reference>
<dbReference type="Pfam" id="PF00593">
    <property type="entry name" value="TonB_dep_Rec_b-barrel"/>
    <property type="match status" value="1"/>
</dbReference>
<evidence type="ECO:0000256" key="9">
    <source>
        <dbReference type="ARBA" id="ARBA00023136"/>
    </source>
</evidence>
<keyword evidence="7" id="KW-0406">Ion transport</keyword>
<dbReference type="InterPro" id="IPR039426">
    <property type="entry name" value="TonB-dep_rcpt-like"/>
</dbReference>
<proteinExistence type="inferred from homology"/>
<dbReference type="GO" id="GO:0009279">
    <property type="term" value="C:cell outer membrane"/>
    <property type="evidence" value="ECO:0007669"/>
    <property type="project" value="UniProtKB-SubCell"/>
</dbReference>
<keyword evidence="4" id="KW-0410">Iron transport</keyword>
<feature type="domain" description="TonB-dependent receptor plug" evidence="15">
    <location>
        <begin position="60"/>
        <end position="167"/>
    </location>
</feature>
<evidence type="ECO:0000256" key="5">
    <source>
        <dbReference type="ARBA" id="ARBA00022692"/>
    </source>
</evidence>
<dbReference type="InterPro" id="IPR000531">
    <property type="entry name" value="Beta-barrel_TonB"/>
</dbReference>
<evidence type="ECO:0000256" key="4">
    <source>
        <dbReference type="ARBA" id="ARBA00022496"/>
    </source>
</evidence>
<evidence type="ECO:0000256" key="6">
    <source>
        <dbReference type="ARBA" id="ARBA00023004"/>
    </source>
</evidence>
<dbReference type="STRING" id="56193.YP76_22070"/>
<evidence type="ECO:0000256" key="3">
    <source>
        <dbReference type="ARBA" id="ARBA00022452"/>
    </source>
</evidence>
<dbReference type="CDD" id="cd01347">
    <property type="entry name" value="ligand_gated_channel"/>
    <property type="match status" value="1"/>
</dbReference>
<evidence type="ECO:0000313" key="16">
    <source>
        <dbReference type="EMBL" id="KKW90192.1"/>
    </source>
</evidence>
<keyword evidence="8 12" id="KW-0798">TonB box</keyword>
<evidence type="ECO:0008006" key="18">
    <source>
        <dbReference type="Google" id="ProtNLM"/>
    </source>
</evidence>
<dbReference type="SUPFAM" id="SSF56935">
    <property type="entry name" value="Porins"/>
    <property type="match status" value="1"/>
</dbReference>
<keyword evidence="10 11" id="KW-0998">Cell outer membrane</keyword>
<gene>
    <name evidence="16" type="ORF">YP76_22070</name>
</gene>
<evidence type="ECO:0000256" key="7">
    <source>
        <dbReference type="ARBA" id="ARBA00023065"/>
    </source>
</evidence>
<dbReference type="InterPro" id="IPR036942">
    <property type="entry name" value="Beta-barrel_TonB_sf"/>
</dbReference>
<name>A0A0M3AJG0_9SPHN</name>
<keyword evidence="3 11" id="KW-1134">Transmembrane beta strand</keyword>
<evidence type="ECO:0000259" key="15">
    <source>
        <dbReference type="Pfam" id="PF07715"/>
    </source>
</evidence>
<evidence type="ECO:0000256" key="1">
    <source>
        <dbReference type="ARBA" id="ARBA00004571"/>
    </source>
</evidence>
<comment type="subcellular location">
    <subcellularLocation>
        <location evidence="1 11">Cell outer membrane</location>
        <topology evidence="1 11">Multi-pass membrane protein</topology>
    </subcellularLocation>
</comment>
<evidence type="ECO:0000313" key="17">
    <source>
        <dbReference type="Proteomes" id="UP000033874"/>
    </source>
</evidence>
<dbReference type="AlphaFoldDB" id="A0A0M3AJG0"/>
<dbReference type="EMBL" id="LBIC01000012">
    <property type="protein sequence ID" value="KKW90192.1"/>
    <property type="molecule type" value="Genomic_DNA"/>
</dbReference>
<keyword evidence="17" id="KW-1185">Reference proteome</keyword>
<dbReference type="Gene3D" id="2.40.170.20">
    <property type="entry name" value="TonB-dependent receptor, beta-barrel domain"/>
    <property type="match status" value="1"/>
</dbReference>
<keyword evidence="6" id="KW-0408">Iron</keyword>
<organism evidence="16 17">
    <name type="scientific">Sphingobium chungbukense</name>
    <dbReference type="NCBI Taxonomy" id="56193"/>
    <lineage>
        <taxon>Bacteria</taxon>
        <taxon>Pseudomonadati</taxon>
        <taxon>Pseudomonadota</taxon>
        <taxon>Alphaproteobacteria</taxon>
        <taxon>Sphingomonadales</taxon>
        <taxon>Sphingomonadaceae</taxon>
        <taxon>Sphingobium</taxon>
    </lineage>
</organism>
<dbReference type="PANTHER" id="PTHR32552:SF81">
    <property type="entry name" value="TONB-DEPENDENT OUTER MEMBRANE RECEPTOR"/>
    <property type="match status" value="1"/>
</dbReference>
<sequence length="788" mass="85598">MRQLGRSSSLISLGIALLASVEVHAQVAADATAPQDSATRASVAETGDIIVTAQKRNERLQDVPVSITAASGEQLKAKGVTTVEDLGKLVPGFTSTKSSLGAPIYFIRGVGFYDDSLGVSPAVMTYVDQVPLPLAPMARGAILDLERVEVLKGPQGTLFGQNTTGGAVNYIAAKPTDEFHAGIELTGGRFADVEGEGYISGPLTDTLKARVAVRGERADGWQKGYTTDQRLGRKRFINGRLLLDWEASSALKFELSASGWKDTSETQAPQIINVVPQGTLPIQYPVSSFPRPPEDNRAAAFDPEGRFRQNNWQYQFALRGDLELGNDFTLTSLSSFAKYNRDSPIDQDGTTYQASVVQVVGKVTTFAQEVRLSGPLLSNLKITAGANYEYDKIDEEELTLTSDFTTDGIDAAHLWNSYGFINNQKTNTYSVFGSLEGRITDTLSAQAGLRYTKQNRDFAGCSRDLGDGQFSRGFEFLSEALSGSAATIPNGACGTLDGTTFRPTLQLYQSKLNEDNVSWRGNISWQPSRSFHLYANVTKGYKSGSFPTLAAALTTQFTPVSQESVLAYEIGTKLSLFDRKIDVDAAGFYYDYRNKQLLGFANIFPFGPLRSLVNIPKSKIQGIELNVVARPVPGWQLSIGGTYIESKILSDPGLPIGPFGDVGSFKGDQFPFTPKWQGVFDTQYKFSLNDQLSAFLGGTVTSRTSAPSALYTHAPTVAALEDSISVRGYTLVDARAGIEGPNGRWTAEVFGRNIFNTFWTTAGSRVGDYVIRYTGNAPTYGVTLRFRY</sequence>
<dbReference type="InterPro" id="IPR012910">
    <property type="entry name" value="Plug_dom"/>
</dbReference>
<evidence type="ECO:0000256" key="13">
    <source>
        <dbReference type="SAM" id="SignalP"/>
    </source>
</evidence>
<dbReference type="Proteomes" id="UP000033874">
    <property type="component" value="Unassembled WGS sequence"/>
</dbReference>
<dbReference type="PROSITE" id="PS52016">
    <property type="entry name" value="TONB_DEPENDENT_REC_3"/>
    <property type="match status" value="1"/>
</dbReference>
<keyword evidence="2 11" id="KW-0813">Transport</keyword>
<dbReference type="GO" id="GO:0006826">
    <property type="term" value="P:iron ion transport"/>
    <property type="evidence" value="ECO:0007669"/>
    <property type="project" value="UniProtKB-KW"/>
</dbReference>
<evidence type="ECO:0000256" key="12">
    <source>
        <dbReference type="RuleBase" id="RU003357"/>
    </source>
</evidence>